<dbReference type="EMBL" id="JBHTLR010000034">
    <property type="protein sequence ID" value="MFD1218328.1"/>
    <property type="molecule type" value="Genomic_DNA"/>
</dbReference>
<accession>A0ABW3UBM2</accession>
<comment type="similarity">
    <text evidence="1">Belongs to the TolB family.</text>
</comment>
<sequence length="388" mass="42664">MLCFAFSMCVSAQELAFSSKVMGPVSNVVTYSADGKLQQVTDNIRWRDVDADISSLGAVAFSSNREESTEIDIHRRTEAFDIYWAPQRGGALERLTKTPGNEMLPRFSPDGRRLAYVYERSQLLVQALPKSDTPDKKGKSPQPVFSAGEILDFAWSPDGSSFVIAMRSETGAALMLLRPACHSSEDPGVSGKSGDHFPSNDAIPFIPSVLKEFPRLGAQAEGSCPQCGSVTSLAWSPDGERIAYILHPDEAGVRTLRVLALQGREDVPVSDASHQVQSPVSWSADNKSLLYSALVDYRYFYDERNHRKVYEGSMQVFHTDLDGHREPLAGAGGAARAPVFFGDSQIAYLFAEQLDARKYSLVVQDLQGGERQRIFDDVSKKSVLAVRN</sequence>
<gene>
    <name evidence="2" type="ORF">ACFQ2X_17125</name>
</gene>
<name>A0ABW3UBM2_9GAMM</name>
<keyword evidence="3" id="KW-1185">Reference proteome</keyword>
<evidence type="ECO:0000256" key="1">
    <source>
        <dbReference type="ARBA" id="ARBA00009820"/>
    </source>
</evidence>
<dbReference type="SUPFAM" id="SSF82171">
    <property type="entry name" value="DPP6 N-terminal domain-like"/>
    <property type="match status" value="1"/>
</dbReference>
<dbReference type="PANTHER" id="PTHR36842">
    <property type="entry name" value="PROTEIN TOLB HOMOLOG"/>
    <property type="match status" value="1"/>
</dbReference>
<dbReference type="Proteomes" id="UP001597264">
    <property type="component" value="Unassembled WGS sequence"/>
</dbReference>
<evidence type="ECO:0000313" key="2">
    <source>
        <dbReference type="EMBL" id="MFD1218328.1"/>
    </source>
</evidence>
<comment type="caution">
    <text evidence="2">The sequence shown here is derived from an EMBL/GenBank/DDBJ whole genome shotgun (WGS) entry which is preliminary data.</text>
</comment>
<reference evidence="3" key="1">
    <citation type="journal article" date="2019" name="Int. J. Syst. Evol. Microbiol.">
        <title>The Global Catalogue of Microorganisms (GCM) 10K type strain sequencing project: providing services to taxonomists for standard genome sequencing and annotation.</title>
        <authorList>
            <consortium name="The Broad Institute Genomics Platform"/>
            <consortium name="The Broad Institute Genome Sequencing Center for Infectious Disease"/>
            <person name="Wu L."/>
            <person name="Ma J."/>
        </authorList>
    </citation>
    <scope>NUCLEOTIDE SEQUENCE [LARGE SCALE GENOMIC DNA]</scope>
    <source>
        <strain evidence="3">CCUG 54356</strain>
    </source>
</reference>
<protein>
    <submittedName>
        <fullName evidence="2">Uncharacterized protein</fullName>
    </submittedName>
</protein>
<dbReference type="InterPro" id="IPR011659">
    <property type="entry name" value="WD40"/>
</dbReference>
<dbReference type="RefSeq" id="WP_230435191.1">
    <property type="nucleotide sequence ID" value="NZ_CP087715.1"/>
</dbReference>
<proteinExistence type="inferred from homology"/>
<dbReference type="InterPro" id="IPR011042">
    <property type="entry name" value="6-blade_b-propeller_TolB-like"/>
</dbReference>
<organism evidence="2 3">
    <name type="scientific">Microbulbifer celer</name>
    <dbReference type="NCBI Taxonomy" id="435905"/>
    <lineage>
        <taxon>Bacteria</taxon>
        <taxon>Pseudomonadati</taxon>
        <taxon>Pseudomonadota</taxon>
        <taxon>Gammaproteobacteria</taxon>
        <taxon>Cellvibrionales</taxon>
        <taxon>Microbulbiferaceae</taxon>
        <taxon>Microbulbifer</taxon>
    </lineage>
</organism>
<dbReference type="Pfam" id="PF07676">
    <property type="entry name" value="PD40"/>
    <property type="match status" value="2"/>
</dbReference>
<evidence type="ECO:0000313" key="3">
    <source>
        <dbReference type="Proteomes" id="UP001597264"/>
    </source>
</evidence>
<dbReference type="Gene3D" id="2.120.10.30">
    <property type="entry name" value="TolB, C-terminal domain"/>
    <property type="match status" value="2"/>
</dbReference>